<dbReference type="EMBL" id="CP002271">
    <property type="protein sequence ID" value="ADO67952.1"/>
    <property type="molecule type" value="Genomic_DNA"/>
</dbReference>
<feature type="domain" description="F5/8 type C" evidence="1">
    <location>
        <begin position="21"/>
        <end position="87"/>
    </location>
</feature>
<dbReference type="Gene3D" id="2.60.120.260">
    <property type="entry name" value="Galactose-binding domain-like"/>
    <property type="match status" value="1"/>
</dbReference>
<proteinExistence type="predicted"/>
<dbReference type="KEGG" id="sur:STAUR_0143"/>
<evidence type="ECO:0000313" key="3">
    <source>
        <dbReference type="EMBL" id="EAU65437.1"/>
    </source>
</evidence>
<name>Q08Y79_STIAD</name>
<dbReference type="InterPro" id="IPR000421">
    <property type="entry name" value="FA58C"/>
</dbReference>
<dbReference type="Proteomes" id="UP000032702">
    <property type="component" value="Unassembled WGS sequence"/>
</dbReference>
<dbReference type="STRING" id="378806.STAUR_0143"/>
<dbReference type="RefSeq" id="WP_002615288.1">
    <property type="nucleotide sequence ID" value="NC_014623.1"/>
</dbReference>
<protein>
    <submittedName>
        <fullName evidence="2">Coagulation factor 5/8 type domain protein</fullName>
    </submittedName>
    <submittedName>
        <fullName evidence="3">Putative secreted protein</fullName>
    </submittedName>
</protein>
<organism evidence="3 5">
    <name type="scientific">Stigmatella aurantiaca (strain DW4/3-1)</name>
    <dbReference type="NCBI Taxonomy" id="378806"/>
    <lineage>
        <taxon>Bacteria</taxon>
        <taxon>Pseudomonadati</taxon>
        <taxon>Myxococcota</taxon>
        <taxon>Myxococcia</taxon>
        <taxon>Myxococcales</taxon>
        <taxon>Cystobacterineae</taxon>
        <taxon>Archangiaceae</taxon>
        <taxon>Stigmatella</taxon>
    </lineage>
</organism>
<evidence type="ECO:0000259" key="1">
    <source>
        <dbReference type="PROSITE" id="PS50022"/>
    </source>
</evidence>
<evidence type="ECO:0000313" key="5">
    <source>
        <dbReference type="Proteomes" id="UP000032702"/>
    </source>
</evidence>
<dbReference type="AlphaFoldDB" id="Q08Y79"/>
<accession>Q08Y79</accession>
<reference evidence="3 5" key="1">
    <citation type="submission" date="2006-04" db="EMBL/GenBank/DDBJ databases">
        <authorList>
            <person name="Nierman W.C."/>
        </authorList>
    </citation>
    <scope>NUCLEOTIDE SEQUENCE [LARGE SCALE GENOMIC DNA]</scope>
    <source>
        <strain evidence="3 5">DW4/3-1</strain>
    </source>
</reference>
<evidence type="ECO:0000313" key="4">
    <source>
        <dbReference type="Proteomes" id="UP000001351"/>
    </source>
</evidence>
<gene>
    <name evidence="2" type="ordered locus">STAUR_0143</name>
    <name evidence="3" type="ORF">STIAU_2861</name>
</gene>
<dbReference type="PATRIC" id="fig|378806.16.peg.4459"/>
<dbReference type="eggNOG" id="COG3507">
    <property type="taxonomic scope" value="Bacteria"/>
</dbReference>
<reference evidence="2 4" key="2">
    <citation type="journal article" date="2011" name="Mol. Biol. Evol.">
        <title>Comparative genomic analysis of fruiting body formation in Myxococcales.</title>
        <authorList>
            <person name="Huntley S."/>
            <person name="Hamann N."/>
            <person name="Wegener-Feldbrugge S."/>
            <person name="Treuner-Lange A."/>
            <person name="Kube M."/>
            <person name="Reinhardt R."/>
            <person name="Klages S."/>
            <person name="Muller R."/>
            <person name="Ronning C.M."/>
            <person name="Nierman W.C."/>
            <person name="Sogaard-Andersen L."/>
        </authorList>
    </citation>
    <scope>NUCLEOTIDE SEQUENCE [LARGE SCALE GENOMIC DNA]</scope>
    <source>
        <strain evidence="2 4">DW4/3-1</strain>
    </source>
</reference>
<dbReference type="SUPFAM" id="SSF49785">
    <property type="entry name" value="Galactose-binding domain-like"/>
    <property type="match status" value="1"/>
</dbReference>
<dbReference type="PROSITE" id="PS50022">
    <property type="entry name" value="FA58C_3"/>
    <property type="match status" value="1"/>
</dbReference>
<dbReference type="Proteomes" id="UP000001351">
    <property type="component" value="Chromosome"/>
</dbReference>
<dbReference type="InterPro" id="IPR008979">
    <property type="entry name" value="Galactose-bd-like_sf"/>
</dbReference>
<keyword evidence="4" id="KW-1185">Reference proteome</keyword>
<sequence length="96" mass="9862">MPLILNGANGTASLEWRSSRSLDAATGTVSSPSLVNPALGKPATASSTASGFAASRANDGNDQAAWKASGVTWPSWWQVDLGAARSILYEVQLLGT</sequence>
<dbReference type="HOGENOM" id="CLU_2358352_0_0_7"/>
<dbReference type="EMBL" id="AAMD01000082">
    <property type="protein sequence ID" value="EAU65437.1"/>
    <property type="molecule type" value="Genomic_DNA"/>
</dbReference>
<evidence type="ECO:0000313" key="2">
    <source>
        <dbReference type="EMBL" id="ADO67952.1"/>
    </source>
</evidence>
<dbReference type="Pfam" id="PF00754">
    <property type="entry name" value="F5_F8_type_C"/>
    <property type="match status" value="1"/>
</dbReference>